<dbReference type="SUPFAM" id="SSF53335">
    <property type="entry name" value="S-adenosyl-L-methionine-dependent methyltransferases"/>
    <property type="match status" value="1"/>
</dbReference>
<evidence type="ECO:0000313" key="2">
    <source>
        <dbReference type="EMBL" id="QJD79698.1"/>
    </source>
</evidence>
<dbReference type="RefSeq" id="WP_169551660.1">
    <property type="nucleotide sequence ID" value="NZ_CP051677.1"/>
</dbReference>
<accession>A0A7L5DSY5</accession>
<feature type="domain" description="Methyltransferase FkbM" evidence="1">
    <location>
        <begin position="81"/>
        <end position="237"/>
    </location>
</feature>
<evidence type="ECO:0000259" key="1">
    <source>
        <dbReference type="Pfam" id="PF05050"/>
    </source>
</evidence>
<dbReference type="Proteomes" id="UP000501128">
    <property type="component" value="Chromosome"/>
</dbReference>
<dbReference type="PANTHER" id="PTHR34203:SF15">
    <property type="entry name" value="SLL1173 PROTEIN"/>
    <property type="match status" value="1"/>
</dbReference>
<reference evidence="2 3" key="1">
    <citation type="submission" date="2020-04" db="EMBL/GenBank/DDBJ databases">
        <title>Genome sequencing of novel species.</title>
        <authorList>
            <person name="Heo J."/>
            <person name="Kim S.-J."/>
            <person name="Kim J.-S."/>
            <person name="Hong S.-B."/>
            <person name="Kwon S.-W."/>
        </authorList>
    </citation>
    <scope>NUCLEOTIDE SEQUENCE [LARGE SCALE GENOMIC DNA]</scope>
    <source>
        <strain evidence="2 3">CJU-R4</strain>
    </source>
</reference>
<dbReference type="GO" id="GO:0008168">
    <property type="term" value="F:methyltransferase activity"/>
    <property type="evidence" value="ECO:0007669"/>
    <property type="project" value="UniProtKB-KW"/>
</dbReference>
<evidence type="ECO:0000313" key="3">
    <source>
        <dbReference type="Proteomes" id="UP000501128"/>
    </source>
</evidence>
<dbReference type="KEGG" id="srho:HH216_15660"/>
<dbReference type="NCBIfam" id="TIGR01444">
    <property type="entry name" value="fkbM_fam"/>
    <property type="match status" value="1"/>
</dbReference>
<keyword evidence="2" id="KW-0808">Transferase</keyword>
<keyword evidence="2" id="KW-0489">Methyltransferase</keyword>
<protein>
    <submittedName>
        <fullName evidence="2">FkbM family methyltransferase</fullName>
    </submittedName>
</protein>
<keyword evidence="3" id="KW-1185">Reference proteome</keyword>
<dbReference type="InterPro" id="IPR029063">
    <property type="entry name" value="SAM-dependent_MTases_sf"/>
</dbReference>
<organism evidence="2 3">
    <name type="scientific">Spirosoma rhododendri</name>
    <dbReference type="NCBI Taxonomy" id="2728024"/>
    <lineage>
        <taxon>Bacteria</taxon>
        <taxon>Pseudomonadati</taxon>
        <taxon>Bacteroidota</taxon>
        <taxon>Cytophagia</taxon>
        <taxon>Cytophagales</taxon>
        <taxon>Cytophagaceae</taxon>
        <taxon>Spirosoma</taxon>
    </lineage>
</organism>
<dbReference type="InterPro" id="IPR052514">
    <property type="entry name" value="SAM-dependent_MTase"/>
</dbReference>
<name>A0A7L5DSY5_9BACT</name>
<dbReference type="AlphaFoldDB" id="A0A7L5DSY5"/>
<gene>
    <name evidence="2" type="ORF">HH216_15660</name>
</gene>
<dbReference type="Pfam" id="PF05050">
    <property type="entry name" value="Methyltransf_21"/>
    <property type="match status" value="1"/>
</dbReference>
<dbReference type="EMBL" id="CP051677">
    <property type="protein sequence ID" value="QJD79698.1"/>
    <property type="molecule type" value="Genomic_DNA"/>
</dbReference>
<dbReference type="InterPro" id="IPR006342">
    <property type="entry name" value="FkbM_mtfrase"/>
</dbReference>
<dbReference type="Gene3D" id="3.40.50.150">
    <property type="entry name" value="Vaccinia Virus protein VP39"/>
    <property type="match status" value="1"/>
</dbReference>
<dbReference type="PANTHER" id="PTHR34203">
    <property type="entry name" value="METHYLTRANSFERASE, FKBM FAMILY PROTEIN"/>
    <property type="match status" value="1"/>
</dbReference>
<proteinExistence type="predicted"/>
<dbReference type="GO" id="GO:0032259">
    <property type="term" value="P:methylation"/>
    <property type="evidence" value="ECO:0007669"/>
    <property type="project" value="UniProtKB-KW"/>
</dbReference>
<sequence length="280" mass="31845">MNLFKRKKREEKVENPYSKFLSDEDYQQLIKTDRFTVGKLKFLGNNLEYSDAPGFLHSLQELFIDEVYSFIPETENPIIVDCGSNIGLSIIYFKQRFPNAKIIGFEPDAAIYKLLENNLKSFNLMDVQIHNAAVWTEDTELDFYAEGSLAGSTEINYANASDNKYKVAAIDLKKILSSNQVEFLKMDIEGAENTVLPDLANLIDSIPYVFLEYHGMLGKPQQLGAMLNMLSSAGFRYNIQAATEGVKHPFYEVPKHGFENQLNIFCKKSDEHSGSIRHVN</sequence>